<evidence type="ECO:0000256" key="4">
    <source>
        <dbReference type="ARBA" id="ARBA00022741"/>
    </source>
</evidence>
<protein>
    <recommendedName>
        <fullName evidence="2">phosphoribosylformylglycinamidine cyclo-ligase</fullName>
        <ecNumber evidence="2">6.3.3.1</ecNumber>
    </recommendedName>
</protein>
<evidence type="ECO:0000259" key="6">
    <source>
        <dbReference type="Pfam" id="PF00586"/>
    </source>
</evidence>
<evidence type="ECO:0000256" key="3">
    <source>
        <dbReference type="ARBA" id="ARBA00022598"/>
    </source>
</evidence>
<dbReference type="GO" id="GO:0004641">
    <property type="term" value="F:phosphoribosylformylglycinamidine cyclo-ligase activity"/>
    <property type="evidence" value="ECO:0007669"/>
    <property type="project" value="UniProtKB-EC"/>
</dbReference>
<dbReference type="CDD" id="cd02196">
    <property type="entry name" value="PurM"/>
    <property type="match status" value="1"/>
</dbReference>
<proteinExistence type="predicted"/>
<dbReference type="Pfam" id="PF00586">
    <property type="entry name" value="AIRS"/>
    <property type="match status" value="1"/>
</dbReference>
<dbReference type="GO" id="GO:0006189">
    <property type="term" value="P:'de novo' IMP biosynthetic process"/>
    <property type="evidence" value="ECO:0007669"/>
    <property type="project" value="UniProtKB-UniPathway"/>
</dbReference>
<dbReference type="STRING" id="4577.A0A1D6F7U6"/>
<dbReference type="ExpressionAtlas" id="A0A1D6F7U6">
    <property type="expression patterns" value="baseline"/>
</dbReference>
<dbReference type="InterPro" id="IPR036676">
    <property type="entry name" value="PurM-like_C_sf"/>
</dbReference>
<dbReference type="SMR" id="A0A1D6F7U6"/>
<keyword evidence="3 8" id="KW-0436">Ligase</keyword>
<dbReference type="SUPFAM" id="SSF56042">
    <property type="entry name" value="PurM C-terminal domain-like"/>
    <property type="match status" value="1"/>
</dbReference>
<evidence type="ECO:0000256" key="1">
    <source>
        <dbReference type="ARBA" id="ARBA00004686"/>
    </source>
</evidence>
<evidence type="ECO:0000256" key="2">
    <source>
        <dbReference type="ARBA" id="ARBA00013047"/>
    </source>
</evidence>
<feature type="domain" description="PurM-like C-terminal" evidence="7">
    <location>
        <begin position="189"/>
        <end position="263"/>
    </location>
</feature>
<accession>A0A1D6F7U6</accession>
<dbReference type="AlphaFoldDB" id="A0A1D6F7U6"/>
<evidence type="ECO:0000256" key="5">
    <source>
        <dbReference type="ARBA" id="ARBA00022840"/>
    </source>
</evidence>
<dbReference type="PANTHER" id="PTHR10520">
    <property type="entry name" value="TRIFUNCTIONAL PURINE BIOSYNTHETIC PROTEIN ADENOSINE-3-RELATED"/>
    <property type="match status" value="1"/>
</dbReference>
<reference evidence="8" key="1">
    <citation type="submission" date="2015-12" db="EMBL/GenBank/DDBJ databases">
        <title>Update maize B73 reference genome by single molecule sequencing technologies.</title>
        <authorList>
            <consortium name="Maize Genome Sequencing Project"/>
            <person name="Ware D."/>
        </authorList>
    </citation>
    <scope>NUCLEOTIDE SEQUENCE [LARGE SCALE GENOMIC DNA]</scope>
    <source>
        <tissue evidence="8">Seedling</tissue>
    </source>
</reference>
<dbReference type="PANTHER" id="PTHR10520:SF12">
    <property type="entry name" value="TRIFUNCTIONAL PURINE BIOSYNTHETIC PROTEIN ADENOSINE-3"/>
    <property type="match status" value="1"/>
</dbReference>
<keyword evidence="4" id="KW-0547">Nucleotide-binding</keyword>
<gene>
    <name evidence="8" type="ORF">ZEAMMB73_Zm00001d007656</name>
</gene>
<dbReference type="SUPFAM" id="SSF55326">
    <property type="entry name" value="PurM N-terminal domain-like"/>
    <property type="match status" value="1"/>
</dbReference>
<keyword evidence="5" id="KW-0067">ATP-binding</keyword>
<evidence type="ECO:0000259" key="7">
    <source>
        <dbReference type="Pfam" id="PF02769"/>
    </source>
</evidence>
<dbReference type="Gene3D" id="3.90.650.10">
    <property type="entry name" value="PurM-like C-terminal domain"/>
    <property type="match status" value="1"/>
</dbReference>
<organism evidence="8">
    <name type="scientific">Zea mays</name>
    <name type="common">Maize</name>
    <dbReference type="NCBI Taxonomy" id="4577"/>
    <lineage>
        <taxon>Eukaryota</taxon>
        <taxon>Viridiplantae</taxon>
        <taxon>Streptophyta</taxon>
        <taxon>Embryophyta</taxon>
        <taxon>Tracheophyta</taxon>
        <taxon>Spermatophyta</taxon>
        <taxon>Magnoliopsida</taxon>
        <taxon>Liliopsida</taxon>
        <taxon>Poales</taxon>
        <taxon>Poaceae</taxon>
        <taxon>PACMAD clade</taxon>
        <taxon>Panicoideae</taxon>
        <taxon>Andropogonodae</taxon>
        <taxon>Andropogoneae</taxon>
        <taxon>Tripsacinae</taxon>
        <taxon>Zea</taxon>
    </lineage>
</organism>
<dbReference type="Pfam" id="PF02769">
    <property type="entry name" value="AIRS_C"/>
    <property type="match status" value="1"/>
</dbReference>
<dbReference type="InterPro" id="IPR004733">
    <property type="entry name" value="PurM_cligase"/>
</dbReference>
<dbReference type="IntAct" id="A0A1D6F7U6">
    <property type="interactions" value="2"/>
</dbReference>
<dbReference type="InParanoid" id="A0A1D6F7U6"/>
<comment type="pathway">
    <text evidence="1">Purine metabolism; IMP biosynthesis via de novo pathway; 5-amino-1-(5-phospho-D-ribosyl)imidazole from N(2)-formyl-N(1)-(5-phospho-D-ribosyl)glycinamide: step 2/2.</text>
</comment>
<dbReference type="EC" id="6.3.3.1" evidence="2"/>
<dbReference type="InterPro" id="IPR016188">
    <property type="entry name" value="PurM-like_N"/>
</dbReference>
<dbReference type="EMBL" id="CM007648">
    <property type="protein sequence ID" value="ONM27297.1"/>
    <property type="molecule type" value="Genomic_DNA"/>
</dbReference>
<dbReference type="InterPro" id="IPR036921">
    <property type="entry name" value="PurM-like_N_sf"/>
</dbReference>
<dbReference type="NCBIfam" id="TIGR00878">
    <property type="entry name" value="purM"/>
    <property type="match status" value="1"/>
</dbReference>
<sequence length="277" mass="30250">MGRRGKDIKRREEALKNGADPHLFLHNCCHSSTNCISWEIINPMMLSAGKGEINELYWDHRTSERKLDDDYLVASTDGVGTKLKLAFETGIQDTIGIDLVAMSVNDIVTLGAKPLFFLDYYATSKLDVDLAEKVIKVIRDGCEQSDCALLGGETAEMPGFYVEGEYDLSGFAVGVVKKDKIIDGKNIVKGDVLIGLPSSGVHSNGFSLVRRVLEKSGLSLDDQLPRNDGITTTVGEALMAPTFIYVKQVLEIISKGGVKGLAHTLKGMYLCSFIRAQ</sequence>
<feature type="domain" description="PurM-like N-terminal" evidence="6">
    <location>
        <begin position="68"/>
        <end position="176"/>
    </location>
</feature>
<name>A0A1D6F7U6_MAIZE</name>
<dbReference type="InterPro" id="IPR010918">
    <property type="entry name" value="PurM-like_C_dom"/>
</dbReference>
<dbReference type="UniPathway" id="UPA00074">
    <property type="reaction ID" value="UER00129"/>
</dbReference>
<dbReference type="GO" id="GO:0005524">
    <property type="term" value="F:ATP binding"/>
    <property type="evidence" value="ECO:0007669"/>
    <property type="project" value="UniProtKB-KW"/>
</dbReference>
<evidence type="ECO:0000313" key="8">
    <source>
        <dbReference type="EMBL" id="ONM27297.1"/>
    </source>
</evidence>
<dbReference type="Gene3D" id="3.30.1330.10">
    <property type="entry name" value="PurM-like, N-terminal domain"/>
    <property type="match status" value="1"/>
</dbReference>